<organism evidence="9 10">
    <name type="scientific">Nocardioides panacisoli</name>
    <dbReference type="NCBI Taxonomy" id="627624"/>
    <lineage>
        <taxon>Bacteria</taxon>
        <taxon>Bacillati</taxon>
        <taxon>Actinomycetota</taxon>
        <taxon>Actinomycetes</taxon>
        <taxon>Propionibacteriales</taxon>
        <taxon>Nocardioidaceae</taxon>
        <taxon>Nocardioides</taxon>
    </lineage>
</organism>
<dbReference type="InterPro" id="IPR050833">
    <property type="entry name" value="Poly_Biosynth_Transport"/>
</dbReference>
<dbReference type="EMBL" id="BAABAH010000009">
    <property type="protein sequence ID" value="GAA3824129.1"/>
    <property type="molecule type" value="Genomic_DNA"/>
</dbReference>
<feature type="transmembrane region" description="Helical" evidence="7">
    <location>
        <begin position="344"/>
        <end position="363"/>
    </location>
</feature>
<name>A0ABP7IQM6_9ACTN</name>
<keyword evidence="5 7" id="KW-1133">Transmembrane helix</keyword>
<feature type="transmembrane region" description="Helical" evidence="7">
    <location>
        <begin position="932"/>
        <end position="948"/>
    </location>
</feature>
<feature type="domain" description="O-antigen ligase-related" evidence="8">
    <location>
        <begin position="745"/>
        <end position="886"/>
    </location>
</feature>
<accession>A0ABP7IQM6</accession>
<protein>
    <recommendedName>
        <fullName evidence="8">O-antigen ligase-related domain-containing protein</fullName>
    </recommendedName>
</protein>
<feature type="transmembrane region" description="Helical" evidence="7">
    <location>
        <begin position="272"/>
        <end position="293"/>
    </location>
</feature>
<evidence type="ECO:0000256" key="1">
    <source>
        <dbReference type="ARBA" id="ARBA00004651"/>
    </source>
</evidence>
<feature type="transmembrane region" description="Helical" evidence="7">
    <location>
        <begin position="193"/>
        <end position="211"/>
    </location>
</feature>
<dbReference type="PANTHER" id="PTHR30250:SF10">
    <property type="entry name" value="LIPOPOLYSACCHARIDE BIOSYNTHESIS PROTEIN WZXC"/>
    <property type="match status" value="1"/>
</dbReference>
<sequence length="953" mass="98017">MTMVVPEVARAPLAAARATSDPQPPEAVSGAAWLAIGAVASKGAQTLVLLVFAAVLSPDAFGVISLGAVLLNVTTVLADLGTSTALVHFRGDAERAARTALTIALTVGCVLVLLVWLAAPGFADALQAGDLGTGVFRGIVLCVPFAAVAGVSGELLRRALDFRRRVLPDIAGNVVGAAVTIGALAVGEGAFSLVYGQVVQAIVVLLLFWAVRRPVRPGWSRADATTLVGYGAGLAGSGLLTLLMLNVDYVLVANRLGVHDLGAYSMAFRVAYMPYLLIAMVVGGAVFAHLCRLRGTAVWRATVDAARVLHAFVVPAYVGVIVLAPQLQLLGERWAAAVPALRWLAAYGLALSALELLLVALKAVGRTSDVLGLGALHVGMLLVLLGIYVDSGVTAVAVVQFAAGVATLAAAVVVTTSRLPGTEWGSLLRRLAPVAAAAAAMAAAGLALQRVLPWAQVSAPGLVLVALFSAATYASTLFLLERGRRPQTAQVRPLRVPSVHLPSVHVPEVRRSGRGRAPRIPGDARRVAVYGAVAVACAGAGALAVGSPYATLLGLVAVAAVGAAILRVEWAAMAYVAAEPFGDLLRDVHPDAIKVMGALLFVSWLVRVVQDPRLSLSHHGLHAVGALVLAVLASFVLHGADLAVGLDHTVTYASYALVVVVLVDTIRRGRPDPLAFGRCLAVAFALSCTAAGVIASVGFLAHGGRAGGPLSDPNDLAFFMIAALPMLLVVRRRSVATTVLLMGCAAVLVVTTFATFSRGALLGLAVMAVVAVLLGAVRLTTAVSLGVVAAVVLGALWLTHGDVVSRSLEEKDHIAAANVDTRLTTATMAAEMTVASPLVGQGPGGFAASRAEFAPAGTSHVDQTVAHQMYLDVSSELGLLGLGAFLAILAYGVRGALRARTAPERRPLANATLIAFAGVLVAACFLSEQLYLPVWLLVALGIALEPALRPRRT</sequence>
<feature type="transmembrane region" description="Helical" evidence="7">
    <location>
        <begin position="713"/>
        <end position="730"/>
    </location>
</feature>
<evidence type="ECO:0000259" key="8">
    <source>
        <dbReference type="Pfam" id="PF04932"/>
    </source>
</evidence>
<gene>
    <name evidence="9" type="ORF">GCM10022242_26980</name>
</gene>
<feature type="transmembrane region" description="Helical" evidence="7">
    <location>
        <begin position="527"/>
        <end position="546"/>
    </location>
</feature>
<feature type="transmembrane region" description="Helical" evidence="7">
    <location>
        <begin position="782"/>
        <end position="800"/>
    </location>
</feature>
<dbReference type="Pfam" id="PF13440">
    <property type="entry name" value="Polysacc_synt_3"/>
    <property type="match status" value="1"/>
</dbReference>
<feature type="transmembrane region" description="Helical" evidence="7">
    <location>
        <begin position="908"/>
        <end position="926"/>
    </location>
</feature>
<evidence type="ECO:0000256" key="2">
    <source>
        <dbReference type="ARBA" id="ARBA00007430"/>
    </source>
</evidence>
<feature type="transmembrane region" description="Helical" evidence="7">
    <location>
        <begin position="427"/>
        <end position="448"/>
    </location>
</feature>
<feature type="transmembrane region" description="Helical" evidence="7">
    <location>
        <begin position="99"/>
        <end position="123"/>
    </location>
</feature>
<feature type="transmembrane region" description="Helical" evidence="7">
    <location>
        <begin position="135"/>
        <end position="155"/>
    </location>
</feature>
<comment type="caution">
    <text evidence="9">The sequence shown here is derived from an EMBL/GenBank/DDBJ whole genome shotgun (WGS) entry which is preliminary data.</text>
</comment>
<dbReference type="Proteomes" id="UP001501821">
    <property type="component" value="Unassembled WGS sequence"/>
</dbReference>
<dbReference type="Pfam" id="PF04932">
    <property type="entry name" value="Wzy_C"/>
    <property type="match status" value="1"/>
</dbReference>
<feature type="transmembrane region" description="Helical" evidence="7">
    <location>
        <begin position="877"/>
        <end position="896"/>
    </location>
</feature>
<evidence type="ECO:0000256" key="4">
    <source>
        <dbReference type="ARBA" id="ARBA00022692"/>
    </source>
</evidence>
<feature type="transmembrane region" description="Helical" evidence="7">
    <location>
        <begin position="460"/>
        <end position="480"/>
    </location>
</feature>
<feature type="transmembrane region" description="Helical" evidence="7">
    <location>
        <begin position="650"/>
        <end position="667"/>
    </location>
</feature>
<evidence type="ECO:0000256" key="6">
    <source>
        <dbReference type="ARBA" id="ARBA00023136"/>
    </source>
</evidence>
<proteinExistence type="inferred from homology"/>
<dbReference type="PANTHER" id="PTHR30250">
    <property type="entry name" value="PST FAMILY PREDICTED COLANIC ACID TRANSPORTER"/>
    <property type="match status" value="1"/>
</dbReference>
<feature type="transmembrane region" description="Helical" evidence="7">
    <location>
        <begin position="679"/>
        <end position="701"/>
    </location>
</feature>
<feature type="transmembrane region" description="Helical" evidence="7">
    <location>
        <begin position="167"/>
        <end position="187"/>
    </location>
</feature>
<feature type="transmembrane region" description="Helical" evidence="7">
    <location>
        <begin position="621"/>
        <end position="638"/>
    </location>
</feature>
<comment type="subcellular location">
    <subcellularLocation>
        <location evidence="1">Cell membrane</location>
        <topology evidence="1">Multi-pass membrane protein</topology>
    </subcellularLocation>
</comment>
<evidence type="ECO:0000256" key="5">
    <source>
        <dbReference type="ARBA" id="ARBA00022989"/>
    </source>
</evidence>
<feature type="transmembrane region" description="Helical" evidence="7">
    <location>
        <begin position="760"/>
        <end position="777"/>
    </location>
</feature>
<keyword evidence="3" id="KW-1003">Cell membrane</keyword>
<feature type="transmembrane region" description="Helical" evidence="7">
    <location>
        <begin position="395"/>
        <end position="415"/>
    </location>
</feature>
<feature type="transmembrane region" description="Helical" evidence="7">
    <location>
        <begin position="61"/>
        <end position="87"/>
    </location>
</feature>
<evidence type="ECO:0000256" key="3">
    <source>
        <dbReference type="ARBA" id="ARBA00022475"/>
    </source>
</evidence>
<feature type="transmembrane region" description="Helical" evidence="7">
    <location>
        <begin position="232"/>
        <end position="252"/>
    </location>
</feature>
<dbReference type="RefSeq" id="WP_344776255.1">
    <property type="nucleotide sequence ID" value="NZ_BAABAH010000009.1"/>
</dbReference>
<evidence type="ECO:0000313" key="9">
    <source>
        <dbReference type="EMBL" id="GAA3824129.1"/>
    </source>
</evidence>
<feature type="transmembrane region" description="Helical" evidence="7">
    <location>
        <begin position="305"/>
        <end position="324"/>
    </location>
</feature>
<feature type="transmembrane region" description="Helical" evidence="7">
    <location>
        <begin position="735"/>
        <end position="754"/>
    </location>
</feature>
<keyword evidence="6 7" id="KW-0472">Membrane</keyword>
<evidence type="ECO:0000256" key="7">
    <source>
        <dbReference type="SAM" id="Phobius"/>
    </source>
</evidence>
<reference evidence="10" key="1">
    <citation type="journal article" date="2019" name="Int. J. Syst. Evol. Microbiol.">
        <title>The Global Catalogue of Microorganisms (GCM) 10K type strain sequencing project: providing services to taxonomists for standard genome sequencing and annotation.</title>
        <authorList>
            <consortium name="The Broad Institute Genomics Platform"/>
            <consortium name="The Broad Institute Genome Sequencing Center for Infectious Disease"/>
            <person name="Wu L."/>
            <person name="Ma J."/>
        </authorList>
    </citation>
    <scope>NUCLEOTIDE SEQUENCE [LARGE SCALE GENOMIC DNA]</scope>
    <source>
        <strain evidence="10">JCM 16953</strain>
    </source>
</reference>
<keyword evidence="10" id="KW-1185">Reference proteome</keyword>
<evidence type="ECO:0000313" key="10">
    <source>
        <dbReference type="Proteomes" id="UP001501821"/>
    </source>
</evidence>
<feature type="transmembrane region" description="Helical" evidence="7">
    <location>
        <begin position="370"/>
        <end position="389"/>
    </location>
</feature>
<feature type="transmembrane region" description="Helical" evidence="7">
    <location>
        <begin position="31"/>
        <end position="55"/>
    </location>
</feature>
<keyword evidence="4 7" id="KW-0812">Transmembrane</keyword>
<comment type="similarity">
    <text evidence="2">Belongs to the polysaccharide synthase family.</text>
</comment>
<dbReference type="InterPro" id="IPR007016">
    <property type="entry name" value="O-antigen_ligase-rel_domated"/>
</dbReference>